<reference evidence="1" key="1">
    <citation type="submission" date="2022-02" db="EMBL/GenBank/DDBJ databases">
        <title>Plant Genome Project.</title>
        <authorList>
            <person name="Zhang R.-G."/>
        </authorList>
    </citation>
    <scope>NUCLEOTIDE SEQUENCE</scope>
    <source>
        <strain evidence="1">AT1</strain>
    </source>
</reference>
<protein>
    <submittedName>
        <fullName evidence="1">Uncharacterized protein</fullName>
    </submittedName>
</protein>
<sequence>MSEEIQRRGRNREQGENRATRAWILKSVALHSPISCEVLGIGDNHARDDCESRRKLEFKDDDDFFNTDVPTKEEGEQYVLHNSLDATSDINLLHSQIPHEAIPKVDMKFKTEEAAI</sequence>
<evidence type="ECO:0000313" key="1">
    <source>
        <dbReference type="EMBL" id="KAI8528563.1"/>
    </source>
</evidence>
<dbReference type="Proteomes" id="UP001062846">
    <property type="component" value="Chromosome 12"/>
</dbReference>
<comment type="caution">
    <text evidence="1">The sequence shown here is derived from an EMBL/GenBank/DDBJ whole genome shotgun (WGS) entry which is preliminary data.</text>
</comment>
<proteinExistence type="predicted"/>
<organism evidence="1 2">
    <name type="scientific">Rhododendron molle</name>
    <name type="common">Chinese azalea</name>
    <name type="synonym">Azalea mollis</name>
    <dbReference type="NCBI Taxonomy" id="49168"/>
    <lineage>
        <taxon>Eukaryota</taxon>
        <taxon>Viridiplantae</taxon>
        <taxon>Streptophyta</taxon>
        <taxon>Embryophyta</taxon>
        <taxon>Tracheophyta</taxon>
        <taxon>Spermatophyta</taxon>
        <taxon>Magnoliopsida</taxon>
        <taxon>eudicotyledons</taxon>
        <taxon>Gunneridae</taxon>
        <taxon>Pentapetalae</taxon>
        <taxon>asterids</taxon>
        <taxon>Ericales</taxon>
        <taxon>Ericaceae</taxon>
        <taxon>Ericoideae</taxon>
        <taxon>Rhodoreae</taxon>
        <taxon>Rhododendron</taxon>
    </lineage>
</organism>
<accession>A0ACC0LK84</accession>
<name>A0ACC0LK84_RHOML</name>
<evidence type="ECO:0000313" key="2">
    <source>
        <dbReference type="Proteomes" id="UP001062846"/>
    </source>
</evidence>
<gene>
    <name evidence="1" type="ORF">RHMOL_Rhmol12G0158100</name>
</gene>
<keyword evidence="2" id="KW-1185">Reference proteome</keyword>
<dbReference type="EMBL" id="CM046399">
    <property type="protein sequence ID" value="KAI8528563.1"/>
    <property type="molecule type" value="Genomic_DNA"/>
</dbReference>